<evidence type="ECO:0000313" key="1">
    <source>
        <dbReference type="EMBL" id="MBL3658047.1"/>
    </source>
</evidence>
<keyword evidence="2" id="KW-1185">Reference proteome</keyword>
<reference evidence="1" key="1">
    <citation type="submission" date="2021-01" db="EMBL/GenBank/DDBJ databases">
        <title>Fulvivirga kasyanovii gen. nov., sp nov., a novel member of the phylum Bacteroidetes isolated from seawater in a mussel farm.</title>
        <authorList>
            <person name="Zhao L.-H."/>
            <person name="Wang Z.-J."/>
        </authorList>
    </citation>
    <scope>NUCLEOTIDE SEQUENCE</scope>
    <source>
        <strain evidence="1">2943</strain>
    </source>
</reference>
<comment type="caution">
    <text evidence="1">The sequence shown here is derived from an EMBL/GenBank/DDBJ whole genome shotgun (WGS) entry which is preliminary data.</text>
</comment>
<dbReference type="Proteomes" id="UP000659388">
    <property type="component" value="Unassembled WGS sequence"/>
</dbReference>
<organism evidence="1 2">
    <name type="scientific">Fulvivirga sediminis</name>
    <dbReference type="NCBI Taxonomy" id="2803949"/>
    <lineage>
        <taxon>Bacteria</taxon>
        <taxon>Pseudomonadati</taxon>
        <taxon>Bacteroidota</taxon>
        <taxon>Cytophagia</taxon>
        <taxon>Cytophagales</taxon>
        <taxon>Fulvivirgaceae</taxon>
        <taxon>Fulvivirga</taxon>
    </lineage>
</organism>
<dbReference type="EMBL" id="JAESIY010000010">
    <property type="protein sequence ID" value="MBL3658047.1"/>
    <property type="molecule type" value="Genomic_DNA"/>
</dbReference>
<proteinExistence type="predicted"/>
<accession>A0A937K2P7</accession>
<protein>
    <submittedName>
        <fullName evidence="1">Uncharacterized protein</fullName>
    </submittedName>
</protein>
<dbReference type="RefSeq" id="WP_202245839.1">
    <property type="nucleotide sequence ID" value="NZ_JAESIY010000010.1"/>
</dbReference>
<evidence type="ECO:0000313" key="2">
    <source>
        <dbReference type="Proteomes" id="UP000659388"/>
    </source>
</evidence>
<gene>
    <name evidence="1" type="ORF">JL102_17990</name>
</gene>
<name>A0A937K2P7_9BACT</name>
<dbReference type="AlphaFoldDB" id="A0A937K2P7"/>
<sequence>MEAIIGIINQVHEVNQKLETKGDLINVSRNISRIKHHLEELGYTFHNPINEDYNDTRTDCEANIIGDFTEGKMYISKVIKPIIFTETNNAPNIIQKAVVIVEQKPE</sequence>